<evidence type="ECO:0000256" key="2">
    <source>
        <dbReference type="ARBA" id="ARBA00022617"/>
    </source>
</evidence>
<dbReference type="GO" id="GO:0006121">
    <property type="term" value="P:mitochondrial electron transport, succinate to ubiquinone"/>
    <property type="evidence" value="ECO:0007669"/>
    <property type="project" value="TreeGrafter"/>
</dbReference>
<evidence type="ECO:0000256" key="5">
    <source>
        <dbReference type="ARBA" id="ARBA00022989"/>
    </source>
</evidence>
<protein>
    <submittedName>
        <fullName evidence="9">Succinate dehydrogenase, cytochrome b556 subunit</fullName>
    </submittedName>
</protein>
<keyword evidence="4" id="KW-0479">Metal-binding</keyword>
<keyword evidence="6" id="KW-0408">Iron</keyword>
<dbReference type="GO" id="GO:0009055">
    <property type="term" value="F:electron transfer activity"/>
    <property type="evidence" value="ECO:0007669"/>
    <property type="project" value="InterPro"/>
</dbReference>
<evidence type="ECO:0000256" key="4">
    <source>
        <dbReference type="ARBA" id="ARBA00022723"/>
    </source>
</evidence>
<dbReference type="PANTHER" id="PTHR10978">
    <property type="entry name" value="SUCCINATE DEHYDROGENASE CYTOCHROME B560 SUBUNIT"/>
    <property type="match status" value="1"/>
</dbReference>
<reference evidence="10" key="2">
    <citation type="submission" date="2013-12" db="EMBL/GenBank/DDBJ databases">
        <title>Evolution of pathogenesis and genome organization in the Tremellales.</title>
        <authorList>
            <person name="Cuomo C."/>
            <person name="Litvintseva A."/>
            <person name="Heitman J."/>
            <person name="Chen Y."/>
            <person name="Sun S."/>
            <person name="Springer D."/>
            <person name="Dromer F."/>
            <person name="Young S."/>
            <person name="Zeng Q."/>
            <person name="Chapman S."/>
            <person name="Gujja S."/>
            <person name="Saif S."/>
            <person name="Birren B."/>
        </authorList>
    </citation>
    <scope>NUCLEOTIDE SEQUENCE [LARGE SCALE GENOMIC DNA]</scope>
    <source>
        <strain evidence="10">CBS 10435</strain>
    </source>
</reference>
<dbReference type="CDD" id="cd03499">
    <property type="entry name" value="SQR_TypeC_SdhC"/>
    <property type="match status" value="1"/>
</dbReference>
<dbReference type="GO" id="GO:0016020">
    <property type="term" value="C:membrane"/>
    <property type="evidence" value="ECO:0007669"/>
    <property type="project" value="UniProtKB-SubCell"/>
</dbReference>
<dbReference type="InterPro" id="IPR034804">
    <property type="entry name" value="SQR/QFR_C/D"/>
</dbReference>
<dbReference type="GO" id="GO:0005739">
    <property type="term" value="C:mitochondrion"/>
    <property type="evidence" value="ECO:0007669"/>
    <property type="project" value="GOC"/>
</dbReference>
<keyword evidence="2" id="KW-0349">Heme</keyword>
<dbReference type="GO" id="GO:0046872">
    <property type="term" value="F:metal ion binding"/>
    <property type="evidence" value="ECO:0007669"/>
    <property type="project" value="UniProtKB-KW"/>
</dbReference>
<evidence type="ECO:0000256" key="1">
    <source>
        <dbReference type="ARBA" id="ARBA00004141"/>
    </source>
</evidence>
<evidence type="ECO:0000313" key="9">
    <source>
        <dbReference type="EMBL" id="OCF60768.1"/>
    </source>
</evidence>
<evidence type="ECO:0000256" key="8">
    <source>
        <dbReference type="SAM" id="Phobius"/>
    </source>
</evidence>
<feature type="transmembrane region" description="Helical" evidence="8">
    <location>
        <begin position="106"/>
        <end position="128"/>
    </location>
</feature>
<dbReference type="AlphaFoldDB" id="A0A1B9IZ11"/>
<accession>A0A1B9IZ11</accession>
<name>A0A1B9IZ11_9TREE</name>
<dbReference type="GO" id="GO:0006099">
    <property type="term" value="P:tricarboxylic acid cycle"/>
    <property type="evidence" value="ECO:0007669"/>
    <property type="project" value="InterPro"/>
</dbReference>
<sequence length="202" mass="22328">MSTSLVRQSLFRAVVKPSMLRASAPGLMLAQRRLVDFLVRRVKDSEEDHRGLWLAVVFVSTENMTPAESISYLNAQRQHRPNSPHAQIYQPQITWILSIANRVTGVALSGALYAGALAYLLHPVFPVIDSAHLISIVADLPTWVKGGLKFLFAVPFTFHTFNGIRHLSWDIGKGLTIKGVYATGYTVMAATAISSIYLAFFV</sequence>
<keyword evidence="10" id="KW-1185">Reference proteome</keyword>
<reference evidence="9 10" key="1">
    <citation type="submission" date="2013-07" db="EMBL/GenBank/DDBJ databases">
        <title>The Genome Sequence of Kwoniella mangroviensis CBS10435.</title>
        <authorList>
            <consortium name="The Broad Institute Genome Sequencing Platform"/>
            <person name="Cuomo C."/>
            <person name="Litvintseva A."/>
            <person name="Chen Y."/>
            <person name="Heitman J."/>
            <person name="Sun S."/>
            <person name="Springer D."/>
            <person name="Dromer F."/>
            <person name="Young S.K."/>
            <person name="Zeng Q."/>
            <person name="Gargeya S."/>
            <person name="Fitzgerald M."/>
            <person name="Abouelleil A."/>
            <person name="Alvarado L."/>
            <person name="Berlin A.M."/>
            <person name="Chapman S.B."/>
            <person name="Dewar J."/>
            <person name="Goldberg J."/>
            <person name="Griggs A."/>
            <person name="Gujja S."/>
            <person name="Hansen M."/>
            <person name="Howarth C."/>
            <person name="Imamovic A."/>
            <person name="Larimer J."/>
            <person name="McCowan C."/>
            <person name="Murphy C."/>
            <person name="Pearson M."/>
            <person name="Priest M."/>
            <person name="Roberts A."/>
            <person name="Saif S."/>
            <person name="Shea T."/>
            <person name="Sykes S."/>
            <person name="Wortman J."/>
            <person name="Nusbaum C."/>
            <person name="Birren B."/>
        </authorList>
    </citation>
    <scope>NUCLEOTIDE SEQUENCE [LARGE SCALE GENOMIC DNA]</scope>
    <source>
        <strain evidence="9 10">CBS 10435</strain>
    </source>
</reference>
<dbReference type="Proteomes" id="UP000092583">
    <property type="component" value="Unassembled WGS sequence"/>
</dbReference>
<dbReference type="EMBL" id="KI669459">
    <property type="protein sequence ID" value="OCF60768.1"/>
    <property type="molecule type" value="Genomic_DNA"/>
</dbReference>
<evidence type="ECO:0000256" key="7">
    <source>
        <dbReference type="ARBA" id="ARBA00023136"/>
    </source>
</evidence>
<dbReference type="NCBIfam" id="TIGR02970">
    <property type="entry name" value="succ_dehyd_cytB"/>
    <property type="match status" value="1"/>
</dbReference>
<comment type="subcellular location">
    <subcellularLocation>
        <location evidence="1">Membrane</location>
        <topology evidence="1">Multi-pass membrane protein</topology>
    </subcellularLocation>
</comment>
<dbReference type="InterPro" id="IPR018495">
    <property type="entry name" value="Succ_DH_cyt_bsu_CS"/>
</dbReference>
<dbReference type="Gene3D" id="1.20.1300.10">
    <property type="entry name" value="Fumarate reductase/succinate dehydrogenase, transmembrane subunit"/>
    <property type="match status" value="1"/>
</dbReference>
<organism evidence="9 10">
    <name type="scientific">Kwoniella mangroviensis CBS 10435</name>
    <dbReference type="NCBI Taxonomy" id="1331196"/>
    <lineage>
        <taxon>Eukaryota</taxon>
        <taxon>Fungi</taxon>
        <taxon>Dikarya</taxon>
        <taxon>Basidiomycota</taxon>
        <taxon>Agaricomycotina</taxon>
        <taxon>Tremellomycetes</taxon>
        <taxon>Tremellales</taxon>
        <taxon>Cryptococcaceae</taxon>
        <taxon>Kwoniella</taxon>
    </lineage>
</organism>
<keyword evidence="3 8" id="KW-0812">Transmembrane</keyword>
<evidence type="ECO:0000256" key="6">
    <source>
        <dbReference type="ARBA" id="ARBA00023004"/>
    </source>
</evidence>
<dbReference type="PANTHER" id="PTHR10978:SF5">
    <property type="entry name" value="SUCCINATE DEHYDROGENASE CYTOCHROME B560 SUBUNIT, MITOCHONDRIAL"/>
    <property type="match status" value="1"/>
</dbReference>
<dbReference type="Pfam" id="PF01127">
    <property type="entry name" value="Sdh_cyt"/>
    <property type="match status" value="1"/>
</dbReference>
<dbReference type="SUPFAM" id="SSF81343">
    <property type="entry name" value="Fumarate reductase respiratory complex transmembrane subunits"/>
    <property type="match status" value="1"/>
</dbReference>
<evidence type="ECO:0000256" key="3">
    <source>
        <dbReference type="ARBA" id="ARBA00022692"/>
    </source>
</evidence>
<keyword evidence="5 8" id="KW-1133">Transmembrane helix</keyword>
<feature type="transmembrane region" description="Helical" evidence="8">
    <location>
        <begin position="179"/>
        <end position="200"/>
    </location>
</feature>
<gene>
    <name evidence="9" type="ORF">L486_00408</name>
</gene>
<dbReference type="InterPro" id="IPR014314">
    <property type="entry name" value="Succ_DH_cytb556"/>
</dbReference>
<dbReference type="PROSITE" id="PS01001">
    <property type="entry name" value="SDH_CYT_2"/>
    <property type="match status" value="1"/>
</dbReference>
<dbReference type="OrthoDB" id="588261at2759"/>
<proteinExistence type="predicted"/>
<dbReference type="InterPro" id="IPR000701">
    <property type="entry name" value="SuccDH_FuR_B_TM-su"/>
</dbReference>
<dbReference type="STRING" id="1331196.A0A1B9IZ11"/>
<evidence type="ECO:0000313" key="10">
    <source>
        <dbReference type="Proteomes" id="UP000092583"/>
    </source>
</evidence>
<keyword evidence="7 8" id="KW-0472">Membrane</keyword>